<dbReference type="EMBL" id="VFQE01000002">
    <property type="protein sequence ID" value="TQN37465.1"/>
    <property type="molecule type" value="Genomic_DNA"/>
</dbReference>
<dbReference type="OrthoDB" id="479249at2"/>
<evidence type="ECO:0000313" key="1">
    <source>
        <dbReference type="EMBL" id="TQN37465.1"/>
    </source>
</evidence>
<proteinExistence type="predicted"/>
<name>A0A543P040_9ACTN</name>
<dbReference type="SUPFAM" id="SSF53756">
    <property type="entry name" value="UDP-Glycosyltransferase/glycogen phosphorylase"/>
    <property type="match status" value="1"/>
</dbReference>
<dbReference type="Proteomes" id="UP000319865">
    <property type="component" value="Unassembled WGS sequence"/>
</dbReference>
<dbReference type="Gene3D" id="3.40.50.2000">
    <property type="entry name" value="Glycogen Phosphorylase B"/>
    <property type="match status" value="1"/>
</dbReference>
<organism evidence="1 2">
    <name type="scientific">Blastococcus colisei</name>
    <dbReference type="NCBI Taxonomy" id="1564162"/>
    <lineage>
        <taxon>Bacteria</taxon>
        <taxon>Bacillati</taxon>
        <taxon>Actinomycetota</taxon>
        <taxon>Actinomycetes</taxon>
        <taxon>Geodermatophilales</taxon>
        <taxon>Geodermatophilaceae</taxon>
        <taxon>Blastococcus</taxon>
    </lineage>
</organism>
<protein>
    <submittedName>
        <fullName evidence="1">Glycosyltransferase involved in cell wall biosynthesis</fullName>
    </submittedName>
</protein>
<comment type="caution">
    <text evidence="1">The sequence shown here is derived from an EMBL/GenBank/DDBJ whole genome shotgun (WGS) entry which is preliminary data.</text>
</comment>
<sequence>MHRPPDHSPGVIAENRRHYELLVEMARHYAGQGDVEHTLRAAMLAGNYAWLAPVGLLSDLRLERTVVRAVRGSGRVEVDGERRRGRILHVLSEAYSIGGHTRLVWRWMNLDERTSDVVLTNQLGPVPDRLVESVRDAGGDLHDLRSTAHDLLDRARALRQHMDRADLVVLHVHPYDAVALAAVNLPGVRPPVVYENHADLSFWLGVAGADLLCDLRTHARELDVELRRVPDARIGVLPMPVEAMTSSPGDALRRELGIRPDAVVALTVSDNWKVAACWGRGMHHVLDRVLHWSPQLSFVLVGVTPDANWDRLSKRYPGRVFVVGRVPDSAPYFALGDIYLESYPTRAGTTPLEAAMLGLPVVALADAPEGDPARIFQTCSPGLDERPVATTPEQFAVAVRRLAVDPELRRSEGADARAGVLAVHDGSGWRSRLESLYEQARSLPAGSIDELGDSPTDDRYGALLLSAFSPAPASPDPRRMAGPLGTLFDATMESDLSAALIREVDSPILARVAQGWQDHPAWTSRLLALAAVHPRLRVSLPFVADDDVQGTRSVACLTALLADVGQTPDDCGDIGLESHAPHSTVTVPGELTPTDEALDRVERLVSSPLLGGVLSATAHAQELQPLAV</sequence>
<dbReference type="AlphaFoldDB" id="A0A543P040"/>
<reference evidence="1 2" key="1">
    <citation type="submission" date="2019-06" db="EMBL/GenBank/DDBJ databases">
        <title>Sequencing the genomes of 1000 actinobacteria strains.</title>
        <authorList>
            <person name="Klenk H.-P."/>
        </authorList>
    </citation>
    <scope>NUCLEOTIDE SEQUENCE [LARGE SCALE GENOMIC DNA]</scope>
    <source>
        <strain evidence="1 2">DSM 46837</strain>
    </source>
</reference>
<accession>A0A543P040</accession>
<dbReference type="Pfam" id="PF13692">
    <property type="entry name" value="Glyco_trans_1_4"/>
    <property type="match status" value="1"/>
</dbReference>
<keyword evidence="1" id="KW-0808">Transferase</keyword>
<gene>
    <name evidence="1" type="ORF">FHU33_4117</name>
</gene>
<dbReference type="RefSeq" id="WP_142027429.1">
    <property type="nucleotide sequence ID" value="NZ_VFQE01000002.1"/>
</dbReference>
<keyword evidence="2" id="KW-1185">Reference proteome</keyword>
<evidence type="ECO:0000313" key="2">
    <source>
        <dbReference type="Proteomes" id="UP000319865"/>
    </source>
</evidence>
<dbReference type="GO" id="GO:0016740">
    <property type="term" value="F:transferase activity"/>
    <property type="evidence" value="ECO:0007669"/>
    <property type="project" value="UniProtKB-KW"/>
</dbReference>